<dbReference type="KEGG" id="acab:QRX50_27995"/>
<comment type="similarity">
    <text evidence="3">Belongs to the peptidase M1 family.</text>
</comment>
<dbReference type="Proteomes" id="UP001236014">
    <property type="component" value="Chromosome"/>
</dbReference>
<protein>
    <recommendedName>
        <fullName evidence="5">Aminopeptidase N</fullName>
        <ecNumber evidence="4">3.4.11.2</ecNumber>
    </recommendedName>
    <alternativeName>
        <fullName evidence="11">Alanine aminopeptidase</fullName>
    </alternativeName>
    <alternativeName>
        <fullName evidence="12">Lysyl aminopeptidase</fullName>
    </alternativeName>
</protein>
<dbReference type="RefSeq" id="WP_285966133.1">
    <property type="nucleotide sequence ID" value="NZ_CP127294.1"/>
</dbReference>
<feature type="domain" description="Peptidase M1 membrane alanine aminopeptidase" evidence="14">
    <location>
        <begin position="309"/>
        <end position="446"/>
    </location>
</feature>
<dbReference type="PANTHER" id="PTHR11533:SF297">
    <property type="entry name" value="AMINOPEPTIDASE N"/>
    <property type="match status" value="1"/>
</dbReference>
<evidence type="ECO:0000259" key="14">
    <source>
        <dbReference type="Pfam" id="PF01433"/>
    </source>
</evidence>
<dbReference type="Gene3D" id="2.60.40.1730">
    <property type="entry name" value="tricorn interacting facor f3 domain"/>
    <property type="match status" value="1"/>
</dbReference>
<comment type="catalytic activity">
    <reaction evidence="1">
        <text>Release of an N-terminal amino acid, Xaa-|-Yaa- from a peptide, amide or arylamide. Xaa is preferably Ala, but may be most amino acids including Pro (slow action). When a terminal hydrophobic residue is followed by a prolyl residue, the two may be released as an intact Xaa-Pro dipeptide.</text>
        <dbReference type="EC" id="3.4.11.2"/>
    </reaction>
</comment>
<evidence type="ECO:0000313" key="17">
    <source>
        <dbReference type="Proteomes" id="UP001236014"/>
    </source>
</evidence>
<evidence type="ECO:0000256" key="8">
    <source>
        <dbReference type="ARBA" id="ARBA00022801"/>
    </source>
</evidence>
<dbReference type="Gene3D" id="1.10.390.10">
    <property type="entry name" value="Neutral Protease Domain 2"/>
    <property type="match status" value="1"/>
</dbReference>
<evidence type="ECO:0000256" key="7">
    <source>
        <dbReference type="ARBA" id="ARBA00022723"/>
    </source>
</evidence>
<reference evidence="16 17" key="1">
    <citation type="submission" date="2023-06" db="EMBL/GenBank/DDBJ databases">
        <authorList>
            <person name="Oyuntsetseg B."/>
            <person name="Kim S.B."/>
        </authorList>
    </citation>
    <scope>NUCLEOTIDE SEQUENCE [LARGE SCALE GENOMIC DNA]</scope>
    <source>
        <strain evidence="16 17">2-15</strain>
    </source>
</reference>
<dbReference type="GO" id="GO:0008237">
    <property type="term" value="F:metallopeptidase activity"/>
    <property type="evidence" value="ECO:0007669"/>
    <property type="project" value="UniProtKB-KW"/>
</dbReference>
<dbReference type="SUPFAM" id="SSF55486">
    <property type="entry name" value="Metalloproteases ('zincins'), catalytic domain"/>
    <property type="match status" value="1"/>
</dbReference>
<accession>A0A9Y2I9V5</accession>
<keyword evidence="6" id="KW-0645">Protease</keyword>
<organism evidence="16 17">
    <name type="scientific">Amycolatopsis carbonis</name>
    <dbReference type="NCBI Taxonomy" id="715471"/>
    <lineage>
        <taxon>Bacteria</taxon>
        <taxon>Bacillati</taxon>
        <taxon>Actinomycetota</taxon>
        <taxon>Actinomycetes</taxon>
        <taxon>Pseudonocardiales</taxon>
        <taxon>Pseudonocardiaceae</taxon>
        <taxon>Amycolatopsis</taxon>
    </lineage>
</organism>
<evidence type="ECO:0000256" key="10">
    <source>
        <dbReference type="ARBA" id="ARBA00023049"/>
    </source>
</evidence>
<dbReference type="GO" id="GO:0006508">
    <property type="term" value="P:proteolysis"/>
    <property type="evidence" value="ECO:0007669"/>
    <property type="project" value="UniProtKB-KW"/>
</dbReference>
<evidence type="ECO:0000313" key="16">
    <source>
        <dbReference type="EMBL" id="WIX75361.1"/>
    </source>
</evidence>
<evidence type="ECO:0000256" key="2">
    <source>
        <dbReference type="ARBA" id="ARBA00001947"/>
    </source>
</evidence>
<dbReference type="PRINTS" id="PR00756">
    <property type="entry name" value="ALADIPTASE"/>
</dbReference>
<dbReference type="InterPro" id="IPR045357">
    <property type="entry name" value="Aminopeptidase_N-like_N"/>
</dbReference>
<feature type="chain" id="PRO_5040841331" description="Aminopeptidase N" evidence="13">
    <location>
        <begin position="26"/>
        <end position="467"/>
    </location>
</feature>
<dbReference type="InterPro" id="IPR027268">
    <property type="entry name" value="Peptidase_M4/M1_CTD_sf"/>
</dbReference>
<evidence type="ECO:0000256" key="13">
    <source>
        <dbReference type="SAM" id="SignalP"/>
    </source>
</evidence>
<evidence type="ECO:0000256" key="6">
    <source>
        <dbReference type="ARBA" id="ARBA00022670"/>
    </source>
</evidence>
<dbReference type="CDD" id="cd09603">
    <property type="entry name" value="M1_APN_like"/>
    <property type="match status" value="1"/>
</dbReference>
<keyword evidence="7" id="KW-0479">Metal-binding</keyword>
<dbReference type="AlphaFoldDB" id="A0A9Y2I9V5"/>
<dbReference type="InterPro" id="IPR050344">
    <property type="entry name" value="Peptidase_M1_aminopeptidases"/>
</dbReference>
<keyword evidence="10" id="KW-0482">Metalloprotease</keyword>
<dbReference type="InterPro" id="IPR001930">
    <property type="entry name" value="Peptidase_M1"/>
</dbReference>
<comment type="cofactor">
    <cofactor evidence="2">
        <name>Zn(2+)</name>
        <dbReference type="ChEBI" id="CHEBI:29105"/>
    </cofactor>
</comment>
<dbReference type="SUPFAM" id="SSF63737">
    <property type="entry name" value="Leukotriene A4 hydrolase N-terminal domain"/>
    <property type="match status" value="1"/>
</dbReference>
<feature type="signal peptide" evidence="13">
    <location>
        <begin position="1"/>
        <end position="25"/>
    </location>
</feature>
<dbReference type="GO" id="GO:0016285">
    <property type="term" value="F:alanyl aminopeptidase activity"/>
    <property type="evidence" value="ECO:0007669"/>
    <property type="project" value="UniProtKB-EC"/>
</dbReference>
<evidence type="ECO:0000256" key="12">
    <source>
        <dbReference type="ARBA" id="ARBA00031533"/>
    </source>
</evidence>
<dbReference type="Pfam" id="PF01433">
    <property type="entry name" value="Peptidase_M1"/>
    <property type="match status" value="1"/>
</dbReference>
<feature type="domain" description="Aminopeptidase N-like N-terminal" evidence="15">
    <location>
        <begin position="51"/>
        <end position="218"/>
    </location>
</feature>
<evidence type="ECO:0000259" key="15">
    <source>
        <dbReference type="Pfam" id="PF17900"/>
    </source>
</evidence>
<dbReference type="InterPro" id="IPR042097">
    <property type="entry name" value="Aminopeptidase_N-like_N_sf"/>
</dbReference>
<dbReference type="InterPro" id="IPR014782">
    <property type="entry name" value="Peptidase_M1_dom"/>
</dbReference>
<name>A0A9Y2I9V5_9PSEU</name>
<dbReference type="EMBL" id="CP127294">
    <property type="protein sequence ID" value="WIX75361.1"/>
    <property type="molecule type" value="Genomic_DNA"/>
</dbReference>
<keyword evidence="13" id="KW-0732">Signal</keyword>
<gene>
    <name evidence="16" type="ORF">QRX50_27995</name>
</gene>
<sequence length="467" mass="50277">MLKRVWATAVAAGSILVLASSTAVAAPSPGSDGVGDPLFPQDGNGGYRVSQYDVALDYDPAKPDYLTGDTTADAVATQDLSRFDLDLEGFTVQSVTVGGAPAAFTRTGEHELVITPAKPLRCGQSFRVRVRYAGTPGFFWMTADDAGAVHAFAEPHSASSWYPVNDHPSDKATFHLAVTMPDRPGWAVVGNGVPAPPVVRGGRKTFSWTEGHPVASYLTGVVIDRMTVHTGQLADGTPIVDAYTTGAEAAKPFEDRLPEVLGFLSSRFGKYPFSSAGGIFYPGDTGGGFEMQERPVYPGGVPPERFTDIVHEQAHQWFGDSVSVARWSDICLKECFATYAEWLWREAKEGHDLDADYRAALAGAAADPDFWKVPLADPGDGFYGGSYTVGPLMLHALRRTVGDAVFFRTLRDFLARPRGANASWADFEHLAAHEYGHDLTAFFTAWAHGAVIPPEPYLDPGTLKEKA</sequence>
<dbReference type="GO" id="GO:0008270">
    <property type="term" value="F:zinc ion binding"/>
    <property type="evidence" value="ECO:0007669"/>
    <property type="project" value="InterPro"/>
</dbReference>
<evidence type="ECO:0000256" key="9">
    <source>
        <dbReference type="ARBA" id="ARBA00022833"/>
    </source>
</evidence>
<evidence type="ECO:0000256" key="1">
    <source>
        <dbReference type="ARBA" id="ARBA00000098"/>
    </source>
</evidence>
<evidence type="ECO:0000256" key="5">
    <source>
        <dbReference type="ARBA" id="ARBA00015611"/>
    </source>
</evidence>
<keyword evidence="9" id="KW-0862">Zinc</keyword>
<dbReference type="PANTHER" id="PTHR11533">
    <property type="entry name" value="PROTEASE M1 ZINC METALLOPROTEASE"/>
    <property type="match status" value="1"/>
</dbReference>
<evidence type="ECO:0000256" key="4">
    <source>
        <dbReference type="ARBA" id="ARBA00012564"/>
    </source>
</evidence>
<keyword evidence="16" id="KW-0031">Aminopeptidase</keyword>
<evidence type="ECO:0000256" key="3">
    <source>
        <dbReference type="ARBA" id="ARBA00010136"/>
    </source>
</evidence>
<keyword evidence="17" id="KW-1185">Reference proteome</keyword>
<proteinExistence type="inferred from homology"/>
<dbReference type="EC" id="3.4.11.2" evidence="4"/>
<keyword evidence="8 16" id="KW-0378">Hydrolase</keyword>
<dbReference type="Pfam" id="PF17900">
    <property type="entry name" value="Peptidase_M1_N"/>
    <property type="match status" value="1"/>
</dbReference>
<evidence type="ECO:0000256" key="11">
    <source>
        <dbReference type="ARBA" id="ARBA00029811"/>
    </source>
</evidence>